<dbReference type="InterPro" id="IPR025667">
    <property type="entry name" value="SprB_repeat"/>
</dbReference>
<dbReference type="InterPro" id="IPR043504">
    <property type="entry name" value="Peptidase_S1_PA_chymotrypsin"/>
</dbReference>
<dbReference type="Proteomes" id="UP001139344">
    <property type="component" value="Unassembled WGS sequence"/>
</dbReference>
<keyword evidence="2" id="KW-1185">Reference proteome</keyword>
<feature type="non-terminal residue" evidence="1">
    <location>
        <position position="152"/>
    </location>
</feature>
<organism evidence="1 2">
    <name type="scientific">Christiangramia crocea</name>
    <dbReference type="NCBI Taxonomy" id="2904124"/>
    <lineage>
        <taxon>Bacteria</taxon>
        <taxon>Pseudomonadati</taxon>
        <taxon>Bacteroidota</taxon>
        <taxon>Flavobacteriia</taxon>
        <taxon>Flavobacteriales</taxon>
        <taxon>Flavobacteriaceae</taxon>
        <taxon>Christiangramia</taxon>
    </lineage>
</organism>
<dbReference type="Gene3D" id="2.40.10.10">
    <property type="entry name" value="Trypsin-like serine proteases"/>
    <property type="match status" value="1"/>
</dbReference>
<protein>
    <submittedName>
        <fullName evidence="1">SprB repeat-containing protein</fullName>
    </submittedName>
</protein>
<reference evidence="1" key="1">
    <citation type="submission" date="2021-12" db="EMBL/GenBank/DDBJ databases">
        <title>Description of Gramella crocea sp. nov., a new bacterium isolated from activated sludge.</title>
        <authorList>
            <person name="Zhang X."/>
        </authorList>
    </citation>
    <scope>NUCLEOTIDE SEQUENCE</scope>
    <source>
        <strain evidence="1">YB25</strain>
    </source>
</reference>
<dbReference type="Pfam" id="PF13573">
    <property type="entry name" value="SprB"/>
    <property type="match status" value="2"/>
</dbReference>
<accession>A0A9X2A5E4</accession>
<dbReference type="EMBL" id="JAJSON010000002">
    <property type="protein sequence ID" value="MCG9970036.1"/>
    <property type="molecule type" value="Genomic_DNA"/>
</dbReference>
<evidence type="ECO:0000313" key="1">
    <source>
        <dbReference type="EMBL" id="MCG9970036.1"/>
    </source>
</evidence>
<gene>
    <name evidence="1" type="ORF">LU635_00185</name>
</gene>
<dbReference type="RefSeq" id="WP_240095170.1">
    <property type="nucleotide sequence ID" value="NZ_JAJSON010000002.1"/>
</dbReference>
<evidence type="ECO:0000313" key="2">
    <source>
        <dbReference type="Proteomes" id="UP001139344"/>
    </source>
</evidence>
<sequence>MHKITSSVRTGGLIIFLLVFTLSFIIASTENSVANLTVTSDETTPVSCFGVNDGAIKVSVTGGNSSYTYSWSGPNNYSSSTEDISGLYAGTYDLQVTDSDGNTGTIIIEVNQPDELQISGSVHTNVLCNGESNGTLTAGTVTGGNSGFEYSI</sequence>
<comment type="caution">
    <text evidence="1">The sequence shown here is derived from an EMBL/GenBank/DDBJ whole genome shotgun (WGS) entry which is preliminary data.</text>
</comment>
<name>A0A9X2A5E4_9FLAO</name>
<proteinExistence type="predicted"/>
<dbReference type="AlphaFoldDB" id="A0A9X2A5E4"/>